<name>A0A450S447_9GAMM</name>
<feature type="region of interest" description="Disordered" evidence="1">
    <location>
        <begin position="72"/>
        <end position="105"/>
    </location>
</feature>
<dbReference type="AlphaFoldDB" id="A0A450S447"/>
<sequence>MYRKRNNFHQNIARAILLEKCRPFVTEEALARFSQTARVQEEIELFSQNFLAVWDHWSKEKGAATMEAAKPAEEMAKETDQFGEDGESGTGFPLAEKTPVDSALPEKIVDNQVHLREEKGHVEDGNASSKEHGDPEAIPTADGSYPVDREGDGEEVGLPNPPIEHQNHKPPPTNDKPPGVNLAKEPAKPMEKPQARFRLANATVDRDYTDALAIECPADISVTKITGLSDAGLEYDPKETTVTGRPVKPGEFKLSAQYRLKTDPDAGTWSQDFTFIVNPNPRSLWKEIPSDPNAPFSKPDNANQGKLGHGPWMLAAASRRGRSHAHVGGCRDDDFYLIASNTSGWHVLAVSDGAGSAKFSREGARIAARRASEVLADRLDELSTKLEEAVLAWQQGRAGETADEQKKSLEQSLYEAFRLAVYEPVKEIDQLAKGEDGNYRNFYTTLLLCAHKTIGDEQFVAGYWIGDGALAVYAEGEYIQLLGESDGGEYAGQTRFLDPSAVSSEEILRRIRFDSRPEISAVLLMTDGVSDPKFETDANLQRQEKWDGFWKKIKPQLDKTPEKTSKNFLDWLGFWSPGNHDDRTLAVLYPEPTVTGTTSADTPEDVPKEKITEGSGDE</sequence>
<evidence type="ECO:0000313" key="3">
    <source>
        <dbReference type="EMBL" id="VFJ46519.1"/>
    </source>
</evidence>
<dbReference type="Gene3D" id="3.60.40.10">
    <property type="entry name" value="PPM-type phosphatase domain"/>
    <property type="match status" value="1"/>
</dbReference>
<dbReference type="Pfam" id="PF13672">
    <property type="entry name" value="PP2C_2"/>
    <property type="match status" value="1"/>
</dbReference>
<evidence type="ECO:0000256" key="1">
    <source>
        <dbReference type="SAM" id="MobiDB-lite"/>
    </source>
</evidence>
<proteinExistence type="predicted"/>
<accession>A0A450S447</accession>
<dbReference type="EMBL" id="CAADEX010000013">
    <property type="protein sequence ID" value="VFJ46519.1"/>
    <property type="molecule type" value="Genomic_DNA"/>
</dbReference>
<feature type="compositionally biased region" description="Basic and acidic residues" evidence="1">
    <location>
        <begin position="119"/>
        <end position="135"/>
    </location>
</feature>
<dbReference type="InterPro" id="IPR036457">
    <property type="entry name" value="PPM-type-like_dom_sf"/>
</dbReference>
<organism evidence="3">
    <name type="scientific">Candidatus Kentrum sp. DK</name>
    <dbReference type="NCBI Taxonomy" id="2126562"/>
    <lineage>
        <taxon>Bacteria</taxon>
        <taxon>Pseudomonadati</taxon>
        <taxon>Pseudomonadota</taxon>
        <taxon>Gammaproteobacteria</taxon>
        <taxon>Candidatus Kentrum</taxon>
    </lineage>
</organism>
<reference evidence="3" key="1">
    <citation type="submission" date="2019-02" db="EMBL/GenBank/DDBJ databases">
        <authorList>
            <person name="Gruber-Vodicka R. H."/>
            <person name="Seah K. B. B."/>
        </authorList>
    </citation>
    <scope>NUCLEOTIDE SEQUENCE</scope>
    <source>
        <strain evidence="3">BECK_DK47</strain>
    </source>
</reference>
<evidence type="ECO:0000259" key="2">
    <source>
        <dbReference type="Pfam" id="PF13672"/>
    </source>
</evidence>
<feature type="region of interest" description="Disordered" evidence="1">
    <location>
        <begin position="119"/>
        <end position="192"/>
    </location>
</feature>
<feature type="region of interest" description="Disordered" evidence="1">
    <location>
        <begin position="592"/>
        <end position="618"/>
    </location>
</feature>
<feature type="domain" description="PPM-type phosphatase" evidence="2">
    <location>
        <begin position="320"/>
        <end position="566"/>
    </location>
</feature>
<protein>
    <submittedName>
        <fullName evidence="3">Serine/threonine protein phosphatase PrpC</fullName>
    </submittedName>
</protein>
<gene>
    <name evidence="3" type="ORF">BECKDK2373B_GA0170837_101347</name>
</gene>
<dbReference type="InterPro" id="IPR001932">
    <property type="entry name" value="PPM-type_phosphatase-like_dom"/>
</dbReference>
<dbReference type="SUPFAM" id="SSF81606">
    <property type="entry name" value="PP2C-like"/>
    <property type="match status" value="1"/>
</dbReference>